<dbReference type="InterPro" id="IPR001867">
    <property type="entry name" value="OmpR/PhoB-type_DNA-bd"/>
</dbReference>
<keyword evidence="3" id="KW-0472">Membrane</keyword>
<dbReference type="PROSITE" id="PS51755">
    <property type="entry name" value="OMPR_PHOB"/>
    <property type="match status" value="1"/>
</dbReference>
<keyword evidence="3" id="KW-0812">Transmembrane</keyword>
<dbReference type="GO" id="GO:0006355">
    <property type="term" value="P:regulation of DNA-templated transcription"/>
    <property type="evidence" value="ECO:0007669"/>
    <property type="project" value="InterPro"/>
</dbReference>
<evidence type="ECO:0000259" key="4">
    <source>
        <dbReference type="PROSITE" id="PS51755"/>
    </source>
</evidence>
<protein>
    <recommendedName>
        <fullName evidence="4">OmpR/PhoB-type domain-containing protein</fullName>
    </recommendedName>
</protein>
<dbReference type="EMBL" id="AQHY01000045">
    <property type="protein sequence ID" value="EOA52068.1"/>
    <property type="molecule type" value="Genomic_DNA"/>
</dbReference>
<dbReference type="SMART" id="SM00862">
    <property type="entry name" value="Trans_reg_C"/>
    <property type="match status" value="1"/>
</dbReference>
<dbReference type="PATRIC" id="fig|1121098.3.peg.4046"/>
<evidence type="ECO:0000256" key="2">
    <source>
        <dbReference type="PROSITE-ProRule" id="PRU01091"/>
    </source>
</evidence>
<evidence type="ECO:0000256" key="1">
    <source>
        <dbReference type="ARBA" id="ARBA00023125"/>
    </source>
</evidence>
<dbReference type="SUPFAM" id="SSF46894">
    <property type="entry name" value="C-terminal effector domain of the bipartite response regulators"/>
    <property type="match status" value="1"/>
</dbReference>
<organism evidence="5 6">
    <name type="scientific">Phocaeicola massiliensis B84634 = Timone 84634 = DSM 17679 = JCM 13223</name>
    <dbReference type="NCBI Taxonomy" id="1121098"/>
    <lineage>
        <taxon>Bacteria</taxon>
        <taxon>Pseudomonadati</taxon>
        <taxon>Bacteroidota</taxon>
        <taxon>Bacteroidia</taxon>
        <taxon>Bacteroidales</taxon>
        <taxon>Bacteroidaceae</taxon>
        <taxon>Phocaeicola</taxon>
    </lineage>
</organism>
<dbReference type="GeneID" id="60060183"/>
<accession>U6RA51</accession>
<keyword evidence="6" id="KW-1185">Reference proteome</keyword>
<dbReference type="GO" id="GO:0003677">
    <property type="term" value="F:DNA binding"/>
    <property type="evidence" value="ECO:0007669"/>
    <property type="project" value="UniProtKB-UniRule"/>
</dbReference>
<dbReference type="RefSeq" id="WP_005945694.1">
    <property type="nucleotide sequence ID" value="NZ_KB890377.1"/>
</dbReference>
<name>U6RA51_9BACT</name>
<dbReference type="OrthoDB" id="5243815at2"/>
<dbReference type="InterPro" id="IPR036388">
    <property type="entry name" value="WH-like_DNA-bd_sf"/>
</dbReference>
<reference evidence="5 6" key="1">
    <citation type="submission" date="2013-04" db="EMBL/GenBank/DDBJ databases">
        <title>The Genome Sequence of Bacteroides massiliensis DSM 17679.</title>
        <authorList>
            <consortium name="The Broad Institute Genomics Platform"/>
            <person name="Earl A."/>
            <person name="Ward D."/>
            <person name="Feldgarden M."/>
            <person name="Gevers D."/>
            <person name="Martens E."/>
            <person name="Fenner L."/>
            <person name="Roux V."/>
            <person name="Mallet M.N."/>
            <person name="Raoult D."/>
            <person name="Walker B."/>
            <person name="Young S."/>
            <person name="Zeng Q."/>
            <person name="Gargeya S."/>
            <person name="Fitzgerald M."/>
            <person name="Haas B."/>
            <person name="Abouelleil A."/>
            <person name="Allen A.W."/>
            <person name="Alvarado L."/>
            <person name="Arachchi H.M."/>
            <person name="Berlin A.M."/>
            <person name="Chapman S.B."/>
            <person name="Gainer-Dewar J."/>
            <person name="Goldberg J."/>
            <person name="Griggs A."/>
            <person name="Gujja S."/>
            <person name="Hansen M."/>
            <person name="Howarth C."/>
            <person name="Imamovic A."/>
            <person name="Ireland A."/>
            <person name="Larimer J."/>
            <person name="McCowan C."/>
            <person name="Murphy C."/>
            <person name="Pearson M."/>
            <person name="Poon T.W."/>
            <person name="Priest M."/>
            <person name="Roberts A."/>
            <person name="Saif S."/>
            <person name="Shea T."/>
            <person name="Sisk P."/>
            <person name="Sykes S."/>
            <person name="Wortman J."/>
            <person name="Nusbaum C."/>
            <person name="Birren B."/>
        </authorList>
    </citation>
    <scope>NUCLEOTIDE SEQUENCE [LARGE SCALE GENOMIC DNA]</scope>
    <source>
        <strain evidence="6">B84634 / Timone 84634 / DSM 17679 / JCM 13223</strain>
    </source>
</reference>
<gene>
    <name evidence="5" type="ORF">HMPREF1534_03959</name>
</gene>
<feature type="DNA-binding region" description="OmpR/PhoB-type" evidence="2">
    <location>
        <begin position="219"/>
        <end position="320"/>
    </location>
</feature>
<dbReference type="AlphaFoldDB" id="U6RA51"/>
<comment type="caution">
    <text evidence="5">The sequence shown here is derived from an EMBL/GenBank/DDBJ whole genome shotgun (WGS) entry which is preliminary data.</text>
</comment>
<dbReference type="CDD" id="cd00383">
    <property type="entry name" value="trans_reg_C"/>
    <property type="match status" value="1"/>
</dbReference>
<dbReference type="Pfam" id="PF00486">
    <property type="entry name" value="Trans_reg_C"/>
    <property type="match status" value="1"/>
</dbReference>
<dbReference type="GO" id="GO:0000160">
    <property type="term" value="P:phosphorelay signal transduction system"/>
    <property type="evidence" value="ECO:0007669"/>
    <property type="project" value="InterPro"/>
</dbReference>
<feature type="transmembrane region" description="Helical" evidence="3">
    <location>
        <begin position="188"/>
        <end position="209"/>
    </location>
</feature>
<dbReference type="eggNOG" id="COG3710">
    <property type="taxonomic scope" value="Bacteria"/>
</dbReference>
<feature type="domain" description="OmpR/PhoB-type" evidence="4">
    <location>
        <begin position="219"/>
        <end position="320"/>
    </location>
</feature>
<sequence length="330" mass="37784">MKKKINRYIPLVICITAEIVMIMHSFNSTLQKTNGEINGVLKEVIVDDYHTRSGKLPLVSSQKGKNKVKQTYIKTATGKTIYTFKDSVDSEAACRLTEEYVMGRLNPLIPDNVNKKLQEGMKRHSIDGKTGIVYRSPNTYTYSNKDSLSYHSASYQTPFYALDIAKTYHVSAWIDYDWLPLLIKQTPFYNFLLIILLAGAIVFLLITLIKKQYCFPKAPSSVMINDSIPDGWYVSPDKKLYINKTPCQIQPRSLQILQLLYDGQDKEYISRKEIKEKVWGNEAADVNSRIDTHIKHIREALRNSPYDIVTVRGKGFKLFLKPIDSKATQP</sequence>
<evidence type="ECO:0000313" key="6">
    <source>
        <dbReference type="Proteomes" id="UP000017831"/>
    </source>
</evidence>
<keyword evidence="3" id="KW-1133">Transmembrane helix</keyword>
<keyword evidence="1 2" id="KW-0238">DNA-binding</keyword>
<dbReference type="Gene3D" id="1.10.10.10">
    <property type="entry name" value="Winged helix-like DNA-binding domain superfamily/Winged helix DNA-binding domain"/>
    <property type="match status" value="1"/>
</dbReference>
<evidence type="ECO:0000256" key="3">
    <source>
        <dbReference type="SAM" id="Phobius"/>
    </source>
</evidence>
<evidence type="ECO:0000313" key="5">
    <source>
        <dbReference type="EMBL" id="EOA52068.1"/>
    </source>
</evidence>
<dbReference type="STRING" id="1121098.HMPREF1534_03959"/>
<dbReference type="Proteomes" id="UP000017831">
    <property type="component" value="Unassembled WGS sequence"/>
</dbReference>
<proteinExistence type="predicted"/>
<dbReference type="InterPro" id="IPR016032">
    <property type="entry name" value="Sig_transdc_resp-reg_C-effctor"/>
</dbReference>
<dbReference type="HOGENOM" id="CLU_072258_0_0_10"/>